<keyword evidence="9" id="KW-1185">Reference proteome</keyword>
<evidence type="ECO:0000313" key="8">
    <source>
        <dbReference type="EMBL" id="THD23282.1"/>
    </source>
</evidence>
<evidence type="ECO:0000259" key="7">
    <source>
        <dbReference type="PROSITE" id="PS50178"/>
    </source>
</evidence>
<evidence type="ECO:0000256" key="5">
    <source>
        <dbReference type="SAM" id="MobiDB-lite"/>
    </source>
</evidence>
<feature type="region of interest" description="Disordered" evidence="5">
    <location>
        <begin position="86"/>
        <end position="107"/>
    </location>
</feature>
<dbReference type="Pfam" id="PF22586">
    <property type="entry name" value="ANCHR-like_BBOX"/>
    <property type="match status" value="1"/>
</dbReference>
<dbReference type="InterPro" id="IPR011011">
    <property type="entry name" value="Znf_FYVE_PHD"/>
</dbReference>
<comment type="caution">
    <text evidence="8">The sequence shown here is derived from an EMBL/GenBank/DDBJ whole genome shotgun (WGS) entry which is preliminary data.</text>
</comment>
<proteinExistence type="predicted"/>
<dbReference type="Pfam" id="PF01363">
    <property type="entry name" value="FYVE"/>
    <property type="match status" value="1"/>
</dbReference>
<dbReference type="PANTHER" id="PTHR46603">
    <property type="entry name" value="ABSCISSION/NOCUT CHECKPOINT REGULATOR"/>
    <property type="match status" value="1"/>
</dbReference>
<dbReference type="Gene3D" id="3.30.40.10">
    <property type="entry name" value="Zinc/RING finger domain, C3HC4 (zinc finger)"/>
    <property type="match status" value="1"/>
</dbReference>
<reference evidence="8" key="1">
    <citation type="submission" date="2019-03" db="EMBL/GenBank/DDBJ databases">
        <title>Improved annotation for the trematode Fasciola hepatica.</title>
        <authorList>
            <person name="Choi Y.-J."/>
            <person name="Martin J."/>
            <person name="Mitreva M."/>
        </authorList>
    </citation>
    <scope>NUCLEOTIDE SEQUENCE [LARGE SCALE GENOMIC DNA]</scope>
</reference>
<evidence type="ECO:0000256" key="2">
    <source>
        <dbReference type="ARBA" id="ARBA00022771"/>
    </source>
</evidence>
<dbReference type="Gene3D" id="4.10.830.40">
    <property type="match status" value="1"/>
</dbReference>
<dbReference type="CDD" id="cd00065">
    <property type="entry name" value="FYVE_like_SF"/>
    <property type="match status" value="1"/>
</dbReference>
<dbReference type="EMBL" id="JXXN02002232">
    <property type="protein sequence ID" value="THD23282.1"/>
    <property type="molecule type" value="Genomic_DNA"/>
</dbReference>
<protein>
    <recommendedName>
        <fullName evidence="10">FYVE-type domain-containing protein</fullName>
    </recommendedName>
</protein>
<dbReference type="InterPro" id="IPR017455">
    <property type="entry name" value="Znf_FYVE-rel"/>
</dbReference>
<dbReference type="PROSITE" id="PS50178">
    <property type="entry name" value="ZF_FYVE"/>
    <property type="match status" value="1"/>
</dbReference>
<dbReference type="InterPro" id="IPR013083">
    <property type="entry name" value="Znf_RING/FYVE/PHD"/>
</dbReference>
<dbReference type="PROSITE" id="PS50119">
    <property type="entry name" value="ZF_BBOX"/>
    <property type="match status" value="1"/>
</dbReference>
<dbReference type="AlphaFoldDB" id="A0A4E0RXT2"/>
<evidence type="ECO:0000256" key="4">
    <source>
        <dbReference type="PROSITE-ProRule" id="PRU00024"/>
    </source>
</evidence>
<dbReference type="InterPro" id="IPR000315">
    <property type="entry name" value="Znf_B-box"/>
</dbReference>
<dbReference type="PANTHER" id="PTHR46603:SF1">
    <property type="entry name" value="ABSCISSION_NOCUT CHECKPOINT REGULATOR"/>
    <property type="match status" value="1"/>
</dbReference>
<feature type="domain" description="FYVE-type" evidence="7">
    <location>
        <begin position="1"/>
        <end position="56"/>
    </location>
</feature>
<evidence type="ECO:0008006" key="10">
    <source>
        <dbReference type="Google" id="ProtNLM"/>
    </source>
</evidence>
<feature type="compositionally biased region" description="Polar residues" evidence="5">
    <location>
        <begin position="93"/>
        <end position="106"/>
    </location>
</feature>
<gene>
    <name evidence="8" type="ORF">D915_005941</name>
</gene>
<dbReference type="SUPFAM" id="SSF57903">
    <property type="entry name" value="FYVE/PHD zinc finger"/>
    <property type="match status" value="1"/>
</dbReference>
<sequence length="243" mass="28004">MPCFQCGKQFTVLSREHSCDECKRLFCSRCLRYKHKVSTPTVHTMKLCYACYERINNPNRQHHTRDLDPPKILLDRMMRLEINRTPPHVKPINTANGVTSNSNTSQDDLESRTKKLLYDVPTGSIPSFEELESRLHKLMDVKASEVGPSKVFPELSDEEKLTEEAQIDAACGYVDPEPKEKSHEPSEDDDELPWCSICNEDATIRCVQCEDLFCDRCSKKGHSNRQFKNHTLVRYAPKKRAKT</sequence>
<dbReference type="SUPFAM" id="SSF57845">
    <property type="entry name" value="B-box zinc-binding domain"/>
    <property type="match status" value="1"/>
</dbReference>
<evidence type="ECO:0000259" key="6">
    <source>
        <dbReference type="PROSITE" id="PS50119"/>
    </source>
</evidence>
<evidence type="ECO:0000256" key="3">
    <source>
        <dbReference type="ARBA" id="ARBA00022833"/>
    </source>
</evidence>
<keyword evidence="1" id="KW-0479">Metal-binding</keyword>
<feature type="domain" description="B box-type" evidence="6">
    <location>
        <begin position="190"/>
        <end position="235"/>
    </location>
</feature>
<accession>A0A4E0RXT2</accession>
<name>A0A4E0RXT2_FASHE</name>
<evidence type="ECO:0000313" key="9">
    <source>
        <dbReference type="Proteomes" id="UP000230066"/>
    </source>
</evidence>
<keyword evidence="3" id="KW-0862">Zinc</keyword>
<dbReference type="GO" id="GO:0008270">
    <property type="term" value="F:zinc ion binding"/>
    <property type="evidence" value="ECO:0007669"/>
    <property type="project" value="UniProtKB-KW"/>
</dbReference>
<evidence type="ECO:0000256" key="1">
    <source>
        <dbReference type="ARBA" id="ARBA00022723"/>
    </source>
</evidence>
<organism evidence="8 9">
    <name type="scientific">Fasciola hepatica</name>
    <name type="common">Liver fluke</name>
    <dbReference type="NCBI Taxonomy" id="6192"/>
    <lineage>
        <taxon>Eukaryota</taxon>
        <taxon>Metazoa</taxon>
        <taxon>Spiralia</taxon>
        <taxon>Lophotrochozoa</taxon>
        <taxon>Platyhelminthes</taxon>
        <taxon>Trematoda</taxon>
        <taxon>Digenea</taxon>
        <taxon>Plagiorchiida</taxon>
        <taxon>Echinostomata</taxon>
        <taxon>Echinostomatoidea</taxon>
        <taxon>Fasciolidae</taxon>
        <taxon>Fasciola</taxon>
    </lineage>
</organism>
<dbReference type="Proteomes" id="UP000230066">
    <property type="component" value="Unassembled WGS sequence"/>
</dbReference>
<keyword evidence="2 4" id="KW-0863">Zinc-finger</keyword>
<dbReference type="InterPro" id="IPR000306">
    <property type="entry name" value="Znf_FYVE"/>
</dbReference>